<evidence type="ECO:0000313" key="2">
    <source>
        <dbReference type="EMBL" id="TDB52169.1"/>
    </source>
</evidence>
<feature type="region of interest" description="Disordered" evidence="1">
    <location>
        <begin position="409"/>
        <end position="444"/>
    </location>
</feature>
<gene>
    <name evidence="2" type="ORF">C5468_10520</name>
</gene>
<dbReference type="RefSeq" id="WP_088373273.1">
    <property type="nucleotide sequence ID" value="NZ_CAWOLF010000009.1"/>
</dbReference>
<evidence type="ECO:0000313" key="3">
    <source>
        <dbReference type="Proteomes" id="UP000295550"/>
    </source>
</evidence>
<feature type="compositionally biased region" description="Polar residues" evidence="1">
    <location>
        <begin position="238"/>
        <end position="247"/>
    </location>
</feature>
<organism evidence="2 3">
    <name type="scientific">Photorhabdus luminescens subsp. mexicana</name>
    <dbReference type="NCBI Taxonomy" id="2100167"/>
    <lineage>
        <taxon>Bacteria</taxon>
        <taxon>Pseudomonadati</taxon>
        <taxon>Pseudomonadota</taxon>
        <taxon>Gammaproteobacteria</taxon>
        <taxon>Enterobacterales</taxon>
        <taxon>Morganellaceae</taxon>
        <taxon>Photorhabdus</taxon>
    </lineage>
</organism>
<sequence length="444" mass="45520">MDKIRTVAETLAILHQYHHPFGLERQPKQLKTADFDGPVIFSNDPETATVPPAFFTVQTIQELKALGGVPDSRYGPGKIEPYHPLPEPFSAERLASVSGHHIDLRKAFRAYIYGDSALVKDYEEMLNAKRFPMKVALYSGEEITITADNPLIIEDKEHCGELVVLVYDKITIEPEGKVICYTNGRIEANVIQGFGGNPLQFVHKGRDGETGAPGATGNSGANGVDGSPGRQKKDTCVTPPTSGTDGTKGSPGTKGSDGEPGGMADKLTVAAAHLDGMVYLVSKGGDGGNGGYGGDGGGGGNGGDGGFCNDGSDRSYSGGHSYVTTSSLYRSGNGGNGADGGEGGNGGNGGNSGDGGDIECSYSTGNPNISYWSTPGLAGAGGRAGRGGKGGDGGSAWCNIEDRIRNLSCSGKPGKKGIDGKSGGPGNPGKGGRIYINGKLLGNE</sequence>
<evidence type="ECO:0000256" key="1">
    <source>
        <dbReference type="SAM" id="MobiDB-lite"/>
    </source>
</evidence>
<comment type="caution">
    <text evidence="2">The sequence shown here is derived from an EMBL/GenBank/DDBJ whole genome shotgun (WGS) entry which is preliminary data.</text>
</comment>
<dbReference type="EMBL" id="PUJX01000009">
    <property type="protein sequence ID" value="TDB52169.1"/>
    <property type="molecule type" value="Genomic_DNA"/>
</dbReference>
<accession>A0A4R4JGX9</accession>
<reference evidence="2 3" key="1">
    <citation type="journal article" date="2019" name="Int. J. Syst. Evol. Microbiol.">
        <title>Photorhabdus khanii subsp. guanajuatensis subsp. nov., isolated from Heterorhabditis atacamensis, and Photorhabdus luminescens subsp. mexicana subsp. nov., isolated from Heterorhabditis mexicana entomopathogenic nematodes.</title>
        <authorList>
            <person name="Machado R.A.R."/>
            <person name="Bruno P."/>
            <person name="Arce C.C.M."/>
            <person name="Liechti N."/>
            <person name="Kohler A."/>
            <person name="Bernal J."/>
            <person name="Bruggmann R."/>
            <person name="Turlings T.C.J."/>
        </authorList>
    </citation>
    <scope>NUCLEOTIDE SEQUENCE [LARGE SCALE GENOMIC DNA]</scope>
    <source>
        <strain evidence="2 3">MEX47-22</strain>
    </source>
</reference>
<dbReference type="Proteomes" id="UP000295550">
    <property type="component" value="Unassembled WGS sequence"/>
</dbReference>
<keyword evidence="2" id="KW-0176">Collagen</keyword>
<feature type="region of interest" description="Disordered" evidence="1">
    <location>
        <begin position="202"/>
        <end position="264"/>
    </location>
</feature>
<protein>
    <submittedName>
        <fullName evidence="2">Collagen-like protein</fullName>
    </submittedName>
</protein>
<feature type="region of interest" description="Disordered" evidence="1">
    <location>
        <begin position="333"/>
        <end position="352"/>
    </location>
</feature>
<proteinExistence type="predicted"/>
<dbReference type="AlphaFoldDB" id="A0A4R4JGX9"/>
<feature type="compositionally biased region" description="Gly residues" evidence="1">
    <location>
        <begin position="420"/>
        <end position="432"/>
    </location>
</feature>
<name>A0A4R4JGX9_PHOLU</name>